<proteinExistence type="predicted"/>
<dbReference type="PANTHER" id="PTHR34222:SF99">
    <property type="entry name" value="PROTEIN, PUTATIVE-RELATED"/>
    <property type="match status" value="1"/>
</dbReference>
<feature type="domain" description="Retroviral polymerase SH3-like" evidence="1">
    <location>
        <begin position="228"/>
        <end position="290"/>
    </location>
</feature>
<dbReference type="Pfam" id="PF25597">
    <property type="entry name" value="SH3_retrovirus"/>
    <property type="match status" value="1"/>
</dbReference>
<evidence type="ECO:0000259" key="1">
    <source>
        <dbReference type="Pfam" id="PF25597"/>
    </source>
</evidence>
<protein>
    <recommendedName>
        <fullName evidence="1">Retroviral polymerase SH3-like domain-containing protein</fullName>
    </recommendedName>
</protein>
<accession>A0A2N9I7H3</accession>
<name>A0A2N9I7H3_FAGSY</name>
<dbReference type="AlphaFoldDB" id="A0A2N9I7H3"/>
<gene>
    <name evidence="2" type="ORF">FSB_LOCUS48240</name>
</gene>
<sequence>MQPLPPMNKVFFMIQQDEKQRGQGILPLPTVESTTLISRSDNAFIPNNAFLSNNSIANNPNAFFSRMENGKQFQYGKKDKPTCSHCGYKGHTTEKCYKLHGYPPGFHSKNRTAPVANQVSGPFIHGVADTGQNMSYLAAQFQKLITLLNTQVQSTPIAGNFVPQPSHQVATSVSLKQPSSHASSSLAGPTALEDDWFGLPCPILSNKSPYEALVHKVPTYSHLKVFGCLCYASTLTAHRNKFDPRAIPCVFLGYPPDVKGYKLLNLATHQYLISRDVVFHENVFPFQSTTSHTFDFPNVDTSHDFCSQQNTYLAFNSFEEPPPSSLHIPSSPILVIPSPSDSCPSSSCSSPTTPIHVTYTAFPAISSSHAGPSLPSPSALTTMSEPTSFAQASQIPHWREAMLSEFTALEANDTWVVTDLPTGKQPIGCKWVYKVKL</sequence>
<dbReference type="InterPro" id="IPR057670">
    <property type="entry name" value="SH3_retrovirus"/>
</dbReference>
<reference evidence="2" key="1">
    <citation type="submission" date="2018-02" db="EMBL/GenBank/DDBJ databases">
        <authorList>
            <person name="Cohen D.B."/>
            <person name="Kent A.D."/>
        </authorList>
    </citation>
    <scope>NUCLEOTIDE SEQUENCE</scope>
</reference>
<evidence type="ECO:0000313" key="2">
    <source>
        <dbReference type="EMBL" id="SPD20358.1"/>
    </source>
</evidence>
<dbReference type="EMBL" id="OIVN01005001">
    <property type="protein sequence ID" value="SPD20358.1"/>
    <property type="molecule type" value="Genomic_DNA"/>
</dbReference>
<organism evidence="2">
    <name type="scientific">Fagus sylvatica</name>
    <name type="common">Beechnut</name>
    <dbReference type="NCBI Taxonomy" id="28930"/>
    <lineage>
        <taxon>Eukaryota</taxon>
        <taxon>Viridiplantae</taxon>
        <taxon>Streptophyta</taxon>
        <taxon>Embryophyta</taxon>
        <taxon>Tracheophyta</taxon>
        <taxon>Spermatophyta</taxon>
        <taxon>Magnoliopsida</taxon>
        <taxon>eudicotyledons</taxon>
        <taxon>Gunneridae</taxon>
        <taxon>Pentapetalae</taxon>
        <taxon>rosids</taxon>
        <taxon>fabids</taxon>
        <taxon>Fagales</taxon>
        <taxon>Fagaceae</taxon>
        <taxon>Fagus</taxon>
    </lineage>
</organism>
<dbReference type="PANTHER" id="PTHR34222">
    <property type="entry name" value="GAG_PRE-INTEGRS DOMAIN-CONTAINING PROTEIN"/>
    <property type="match status" value="1"/>
</dbReference>